<dbReference type="InterPro" id="IPR055557">
    <property type="entry name" value="DUF7133"/>
</dbReference>
<sequence length="830" mass="91963">MKARSFTFAIAALAPLLLADAPKSTDPRVVVELIADAPAIVTPTGVGVDARGRVLVIESHTHFRPKEYEGPERDRVLMFTMGAKGKAKRTIFFEGLLMGMDVAVGKNGWVYLAERSRILRVRDSNGDGRADKSRDVIVMDTNGTYPHNGLSGLSFDSNGNLIFGLGENLGHTYTMIGRDGVKIEGAAGIGGGVFRCTAEGKNLEQIARGFWNPFGTCVDKWGRIFAVDNDPGNSPPCRLLHVVEGGDYGYRYKYGRSGIHPFLAWNGELLGTLPMVHGTGEGPCEVIHFDSPTFPAEYRGRLLVTSWGDQRVETYTLAHKGTSVTAKMTPLVQGDDSFRPVGMAMGPDGNLYVSDWGSSSYNLNKMGRLWRIRPTRNFKAPGLKEPPYIQPAQQKLKDLRDGKLQPGQSFEALALNHLDPFLRHAALSNIHSGLISPPLHARFVAHQKKHPGKTTLQELIRTEPDILFEYLRWAADTENQTTRPLIEATLKNPLLNYANFRAALAAIDTLDERNNPDRFNQKFALPILKNPDTPAALRANVLRYMPDDHRAIDHQQLVQWIQSNHLTLQHEAIWKSRTHLNENTHLALRRLALNPNTNIDLRLEAIAAIGNSESPNTATLIELLAFKDPAIRDETLRSLTGAHHETNSAAKVDALGTHAARRALGQPYNKDYPPAENTTAWLQRLDTLPGKPDPAAGRRIFFNRKIGTCGRCHQVSERGTRVGPDLTRIGHGSTRKGLLESILQPNKEVSPYLRPWVVTLSDGSTHTGIAMRRGGNSEVYLGIDGKEFRLDKNKIVDKQELHTSFMPPGLAHTLTLPELRDLLAFLTQNR</sequence>
<dbReference type="InterPro" id="IPR011042">
    <property type="entry name" value="6-blade_b-propeller_TolB-like"/>
</dbReference>
<keyword evidence="3 4" id="KW-0408">Iron</keyword>
<name>E7C571_9BACT</name>
<dbReference type="InterPro" id="IPR036909">
    <property type="entry name" value="Cyt_c-like_dom_sf"/>
</dbReference>
<proteinExistence type="predicted"/>
<dbReference type="InterPro" id="IPR009056">
    <property type="entry name" value="Cyt_c-like_dom"/>
</dbReference>
<dbReference type="NCBIfam" id="TIGR02604">
    <property type="entry name" value="Piru_Ver_Nterm"/>
    <property type="match status" value="1"/>
</dbReference>
<dbReference type="EMBL" id="GU567991">
    <property type="protein sequence ID" value="ADI22595.1"/>
    <property type="molecule type" value="Genomic_DNA"/>
</dbReference>
<dbReference type="PANTHER" id="PTHR33546:SF1">
    <property type="entry name" value="LARGE, MULTIFUNCTIONAL SECRETED PROTEIN"/>
    <property type="match status" value="1"/>
</dbReference>
<dbReference type="NCBIfam" id="TIGR02603">
    <property type="entry name" value="CxxCH_TIGR02603"/>
    <property type="match status" value="1"/>
</dbReference>
<keyword evidence="5" id="KW-0732">Signal</keyword>
<reference evidence="7" key="1">
    <citation type="submission" date="2010-01" db="EMBL/GenBank/DDBJ databases">
        <title>Genome fragments of uncultured bacteria from the North Pacific subtropical Gyre.</title>
        <authorList>
            <person name="Pham V.D."/>
            <person name="Delong E.F."/>
        </authorList>
    </citation>
    <scope>NUCLEOTIDE SEQUENCE</scope>
</reference>
<evidence type="ECO:0000256" key="3">
    <source>
        <dbReference type="ARBA" id="ARBA00023004"/>
    </source>
</evidence>
<keyword evidence="1 4" id="KW-0349">Heme</keyword>
<dbReference type="SUPFAM" id="SSF50952">
    <property type="entry name" value="Soluble quinoprotein glucose dehydrogenase"/>
    <property type="match status" value="1"/>
</dbReference>
<organism evidence="7">
    <name type="scientific">uncultured verrucomicrobium HF0500_16O23</name>
    <dbReference type="NCBI Taxonomy" id="723598"/>
    <lineage>
        <taxon>Bacteria</taxon>
        <taxon>Pseudomonadati</taxon>
        <taxon>Verrucomicrobiota</taxon>
        <taxon>environmental samples</taxon>
    </lineage>
</organism>
<dbReference type="Gene3D" id="1.10.760.10">
    <property type="entry name" value="Cytochrome c-like domain"/>
    <property type="match status" value="1"/>
</dbReference>
<feature type="domain" description="Cytochrome c" evidence="6">
    <location>
        <begin position="692"/>
        <end position="830"/>
    </location>
</feature>
<evidence type="ECO:0000313" key="7">
    <source>
        <dbReference type="EMBL" id="ADI22595.1"/>
    </source>
</evidence>
<evidence type="ECO:0000256" key="2">
    <source>
        <dbReference type="ARBA" id="ARBA00022723"/>
    </source>
</evidence>
<feature type="chain" id="PRO_5003217768" description="Cytochrome c domain-containing protein" evidence="5">
    <location>
        <begin position="20"/>
        <end position="830"/>
    </location>
</feature>
<dbReference type="InterPro" id="IPR013428">
    <property type="entry name" value="Membrane-bound_put_N"/>
</dbReference>
<keyword evidence="2 4" id="KW-0479">Metal-binding</keyword>
<feature type="signal peptide" evidence="5">
    <location>
        <begin position="1"/>
        <end position="19"/>
    </location>
</feature>
<evidence type="ECO:0000256" key="4">
    <source>
        <dbReference type="PROSITE-ProRule" id="PRU00433"/>
    </source>
</evidence>
<protein>
    <recommendedName>
        <fullName evidence="6">Cytochrome c domain-containing protein</fullName>
    </recommendedName>
</protein>
<evidence type="ECO:0000259" key="6">
    <source>
        <dbReference type="PROSITE" id="PS51007"/>
    </source>
</evidence>
<evidence type="ECO:0000256" key="1">
    <source>
        <dbReference type="ARBA" id="ARBA00022617"/>
    </source>
</evidence>
<dbReference type="Gene3D" id="2.120.10.30">
    <property type="entry name" value="TolB, C-terminal domain"/>
    <property type="match status" value="1"/>
</dbReference>
<dbReference type="PANTHER" id="PTHR33546">
    <property type="entry name" value="LARGE, MULTIFUNCTIONAL SECRETED PROTEIN-RELATED"/>
    <property type="match status" value="1"/>
</dbReference>
<evidence type="ECO:0000256" key="5">
    <source>
        <dbReference type="SAM" id="SignalP"/>
    </source>
</evidence>
<dbReference type="InterPro" id="IPR013427">
    <property type="entry name" value="Haem-bd_dom_put"/>
</dbReference>
<dbReference type="Pfam" id="PF23500">
    <property type="entry name" value="DUF7133"/>
    <property type="match status" value="1"/>
</dbReference>
<dbReference type="GO" id="GO:0020037">
    <property type="term" value="F:heme binding"/>
    <property type="evidence" value="ECO:0007669"/>
    <property type="project" value="InterPro"/>
</dbReference>
<dbReference type="AlphaFoldDB" id="E7C571"/>
<dbReference type="GO" id="GO:0046872">
    <property type="term" value="F:metal ion binding"/>
    <property type="evidence" value="ECO:0007669"/>
    <property type="project" value="UniProtKB-KW"/>
</dbReference>
<accession>E7C571</accession>
<dbReference type="PROSITE" id="PS51007">
    <property type="entry name" value="CYTC"/>
    <property type="match status" value="1"/>
</dbReference>
<dbReference type="GO" id="GO:0009055">
    <property type="term" value="F:electron transfer activity"/>
    <property type="evidence" value="ECO:0007669"/>
    <property type="project" value="InterPro"/>
</dbReference>
<dbReference type="InterPro" id="IPR011041">
    <property type="entry name" value="Quinoprot_gluc/sorb_DH_b-prop"/>
</dbReference>
<dbReference type="SUPFAM" id="SSF46626">
    <property type="entry name" value="Cytochrome c"/>
    <property type="match status" value="1"/>
</dbReference>